<evidence type="ECO:0000256" key="1">
    <source>
        <dbReference type="SAM" id="Phobius"/>
    </source>
</evidence>
<proteinExistence type="predicted"/>
<accession>A0A6A6WUM6</accession>
<feature type="transmembrane region" description="Helical" evidence="1">
    <location>
        <begin position="20"/>
        <end position="39"/>
    </location>
</feature>
<dbReference type="EMBL" id="MU002265">
    <property type="protein sequence ID" value="KAF2787920.1"/>
    <property type="molecule type" value="Genomic_DNA"/>
</dbReference>
<keyword evidence="1" id="KW-0812">Transmembrane</keyword>
<reference evidence="2" key="1">
    <citation type="journal article" date="2020" name="Stud. Mycol.">
        <title>101 Dothideomycetes genomes: a test case for predicting lifestyles and emergence of pathogens.</title>
        <authorList>
            <person name="Haridas S."/>
            <person name="Albert R."/>
            <person name="Binder M."/>
            <person name="Bloem J."/>
            <person name="Labutti K."/>
            <person name="Salamov A."/>
            <person name="Andreopoulos B."/>
            <person name="Baker S."/>
            <person name="Barry K."/>
            <person name="Bills G."/>
            <person name="Bluhm B."/>
            <person name="Cannon C."/>
            <person name="Castanera R."/>
            <person name="Culley D."/>
            <person name="Daum C."/>
            <person name="Ezra D."/>
            <person name="Gonzalez J."/>
            <person name="Henrissat B."/>
            <person name="Kuo A."/>
            <person name="Liang C."/>
            <person name="Lipzen A."/>
            <person name="Lutzoni F."/>
            <person name="Magnuson J."/>
            <person name="Mondo S."/>
            <person name="Nolan M."/>
            <person name="Ohm R."/>
            <person name="Pangilinan J."/>
            <person name="Park H.-J."/>
            <person name="Ramirez L."/>
            <person name="Alfaro M."/>
            <person name="Sun H."/>
            <person name="Tritt A."/>
            <person name="Yoshinaga Y."/>
            <person name="Zwiers L.-H."/>
            <person name="Turgeon B."/>
            <person name="Goodwin S."/>
            <person name="Spatafora J."/>
            <person name="Crous P."/>
            <person name="Grigoriev I."/>
        </authorList>
    </citation>
    <scope>NUCLEOTIDE SEQUENCE</scope>
    <source>
        <strain evidence="2">CBS 109.77</strain>
    </source>
</reference>
<protein>
    <submittedName>
        <fullName evidence="2">Uncharacterized protein</fullName>
    </submittedName>
</protein>
<organism evidence="2 3">
    <name type="scientific">Melanomma pulvis-pyrius CBS 109.77</name>
    <dbReference type="NCBI Taxonomy" id="1314802"/>
    <lineage>
        <taxon>Eukaryota</taxon>
        <taxon>Fungi</taxon>
        <taxon>Dikarya</taxon>
        <taxon>Ascomycota</taxon>
        <taxon>Pezizomycotina</taxon>
        <taxon>Dothideomycetes</taxon>
        <taxon>Pleosporomycetidae</taxon>
        <taxon>Pleosporales</taxon>
        <taxon>Melanommataceae</taxon>
        <taxon>Melanomma</taxon>
    </lineage>
</organism>
<keyword evidence="1" id="KW-0472">Membrane</keyword>
<keyword evidence="1" id="KW-1133">Transmembrane helix</keyword>
<name>A0A6A6WUM6_9PLEO</name>
<sequence length="76" mass="8306">MCKPPGADLDTSPANIQDGVLGSFASFPFCLLACMLAFADVRFDLSNGELICTPRLLECTRESLGPWCRRARQVLV</sequence>
<evidence type="ECO:0000313" key="3">
    <source>
        <dbReference type="Proteomes" id="UP000799757"/>
    </source>
</evidence>
<evidence type="ECO:0000313" key="2">
    <source>
        <dbReference type="EMBL" id="KAF2787920.1"/>
    </source>
</evidence>
<dbReference type="Proteomes" id="UP000799757">
    <property type="component" value="Unassembled WGS sequence"/>
</dbReference>
<gene>
    <name evidence="2" type="ORF">K505DRAFT_329319</name>
</gene>
<keyword evidence="3" id="KW-1185">Reference proteome</keyword>
<dbReference type="AlphaFoldDB" id="A0A6A6WUM6"/>